<keyword evidence="5 8" id="KW-0812">Transmembrane</keyword>
<feature type="transmembrane region" description="Helical" evidence="8">
    <location>
        <begin position="391"/>
        <end position="415"/>
    </location>
</feature>
<evidence type="ECO:0000256" key="1">
    <source>
        <dbReference type="ARBA" id="ARBA00004651"/>
    </source>
</evidence>
<feature type="transmembrane region" description="Helical" evidence="8">
    <location>
        <begin position="265"/>
        <end position="288"/>
    </location>
</feature>
<keyword evidence="3 8" id="KW-0813">Transport</keyword>
<evidence type="ECO:0000259" key="9">
    <source>
        <dbReference type="PROSITE" id="PS51012"/>
    </source>
</evidence>
<dbReference type="PANTHER" id="PTHR30413:SF10">
    <property type="entry name" value="CAPSULE POLYSACCHARIDE EXPORT INNER-MEMBRANE PROTEIN CTRC"/>
    <property type="match status" value="1"/>
</dbReference>
<keyword evidence="7 8" id="KW-0472">Membrane</keyword>
<dbReference type="InterPro" id="IPR047817">
    <property type="entry name" value="ABC2_TM_bact-type"/>
</dbReference>
<name>A0A6S6QWE2_9FIRM</name>
<dbReference type="PANTHER" id="PTHR30413">
    <property type="entry name" value="INNER MEMBRANE TRANSPORT PERMEASE"/>
    <property type="match status" value="1"/>
</dbReference>
<organism evidence="10 11">
    <name type="scientific">Anaerocolumna cellulosilytica</name>
    <dbReference type="NCBI Taxonomy" id="433286"/>
    <lineage>
        <taxon>Bacteria</taxon>
        <taxon>Bacillati</taxon>
        <taxon>Bacillota</taxon>
        <taxon>Clostridia</taxon>
        <taxon>Lachnospirales</taxon>
        <taxon>Lachnospiraceae</taxon>
        <taxon>Anaerocolumna</taxon>
    </lineage>
</organism>
<feature type="domain" description="ABC transmembrane type-2" evidence="9">
    <location>
        <begin position="233"/>
        <end position="456"/>
    </location>
</feature>
<keyword evidence="4 8" id="KW-1003">Cell membrane</keyword>
<evidence type="ECO:0000313" key="11">
    <source>
        <dbReference type="Proteomes" id="UP000515561"/>
    </source>
</evidence>
<dbReference type="PROSITE" id="PS51012">
    <property type="entry name" value="ABC_TM2"/>
    <property type="match status" value="1"/>
</dbReference>
<dbReference type="KEGG" id="acel:acsn021_09480"/>
<feature type="transmembrane region" description="Helical" evidence="8">
    <location>
        <begin position="12"/>
        <end position="33"/>
    </location>
</feature>
<feature type="transmembrane region" description="Helical" evidence="8">
    <location>
        <begin position="176"/>
        <end position="197"/>
    </location>
</feature>
<dbReference type="EMBL" id="AP023367">
    <property type="protein sequence ID" value="BCJ93379.1"/>
    <property type="molecule type" value="Genomic_DNA"/>
</dbReference>
<keyword evidence="11" id="KW-1185">Reference proteome</keyword>
<evidence type="ECO:0000256" key="2">
    <source>
        <dbReference type="ARBA" id="ARBA00007783"/>
    </source>
</evidence>
<dbReference type="GO" id="GO:0005886">
    <property type="term" value="C:plasma membrane"/>
    <property type="evidence" value="ECO:0007669"/>
    <property type="project" value="UniProtKB-SubCell"/>
</dbReference>
<feature type="transmembrane region" description="Helical" evidence="8">
    <location>
        <begin position="308"/>
        <end position="334"/>
    </location>
</feature>
<sequence>MLNLYKKYRSFLLRVIVYLGIFTMFTLLYYYLFEYYSSRYEIKINIEQDNQTEYQIFYSSEQGNSEFSEDYSYKYVSDKNNVLHEISTYIVMGNITKIRVDFGYLNNSIFKLESIVLENVFGNKSYSAHDIVNGGEHIIYNNVEILDEQNGLLSFTTTGIDPYIIIKDINIKNTNYLILSLSIIIALISTFVFYKFVKLKVIYNLFKDFFTNRKLIISLAANDFKTKYAGSYFGIIWAFVQPLCTILMFWFVFQIGFKSKPVEDVPFVLWLACGLIPWFFFSDAWGSATNSFIDYSYLVKKVVFKINILPIVKVLSSLVVHIVFVMFLFLMFFIYRIYPTIYMLQIIYYIFCMCVLIIGLSLITSTLIIFFKDLGQLMNIILQFGMWLTPIMWNTDVIPLNFVWVFKLNPMYYIVQGFRDSMLTNIMFYQNVRQTLYFWCITLIILLVGSLLFAKLKSHFADVL</sequence>
<gene>
    <name evidence="10" type="ORF">acsn021_09480</name>
</gene>
<evidence type="ECO:0000313" key="10">
    <source>
        <dbReference type="EMBL" id="BCJ93379.1"/>
    </source>
</evidence>
<proteinExistence type="inferred from homology"/>
<dbReference type="GO" id="GO:0015920">
    <property type="term" value="P:lipopolysaccharide transport"/>
    <property type="evidence" value="ECO:0007669"/>
    <property type="project" value="TreeGrafter"/>
</dbReference>
<feature type="transmembrane region" description="Helical" evidence="8">
    <location>
        <begin position="346"/>
        <end position="371"/>
    </location>
</feature>
<dbReference type="GO" id="GO:0140359">
    <property type="term" value="F:ABC-type transporter activity"/>
    <property type="evidence" value="ECO:0007669"/>
    <property type="project" value="InterPro"/>
</dbReference>
<evidence type="ECO:0000256" key="8">
    <source>
        <dbReference type="RuleBase" id="RU361157"/>
    </source>
</evidence>
<evidence type="ECO:0000256" key="3">
    <source>
        <dbReference type="ARBA" id="ARBA00022448"/>
    </source>
</evidence>
<dbReference type="Pfam" id="PF01061">
    <property type="entry name" value="ABC2_membrane"/>
    <property type="match status" value="1"/>
</dbReference>
<evidence type="ECO:0000256" key="5">
    <source>
        <dbReference type="ARBA" id="ARBA00022692"/>
    </source>
</evidence>
<dbReference type="InterPro" id="IPR013525">
    <property type="entry name" value="ABC2_TM"/>
</dbReference>
<feature type="transmembrane region" description="Helical" evidence="8">
    <location>
        <begin position="436"/>
        <end position="454"/>
    </location>
</feature>
<dbReference type="AlphaFoldDB" id="A0A6S6QWE2"/>
<dbReference type="Proteomes" id="UP000515561">
    <property type="component" value="Chromosome"/>
</dbReference>
<evidence type="ECO:0000256" key="6">
    <source>
        <dbReference type="ARBA" id="ARBA00022989"/>
    </source>
</evidence>
<comment type="similarity">
    <text evidence="2 8">Belongs to the ABC-2 integral membrane protein family.</text>
</comment>
<reference evidence="10 11" key="1">
    <citation type="journal article" date="2016" name="Int. J. Syst. Evol. Microbiol.">
        <title>Descriptions of Anaerotaenia torta gen. nov., sp. nov. and Anaerocolumna cellulosilytica gen. nov., sp. nov. isolated from a methanogenic reactor of cattle waste.</title>
        <authorList>
            <person name="Uek A."/>
            <person name="Ohtaki Y."/>
            <person name="Kaku N."/>
            <person name="Ueki K."/>
        </authorList>
    </citation>
    <scope>NUCLEOTIDE SEQUENCE [LARGE SCALE GENOMIC DNA]</scope>
    <source>
        <strain evidence="10 11">SN021</strain>
    </source>
</reference>
<evidence type="ECO:0000256" key="4">
    <source>
        <dbReference type="ARBA" id="ARBA00022475"/>
    </source>
</evidence>
<evidence type="ECO:0000256" key="7">
    <source>
        <dbReference type="ARBA" id="ARBA00023136"/>
    </source>
</evidence>
<feature type="transmembrane region" description="Helical" evidence="8">
    <location>
        <begin position="232"/>
        <end position="253"/>
    </location>
</feature>
<accession>A0A6S6QWE2</accession>
<protein>
    <recommendedName>
        <fullName evidence="8">Transport permease protein</fullName>
    </recommendedName>
</protein>
<keyword evidence="6 8" id="KW-1133">Transmembrane helix</keyword>
<comment type="subcellular location">
    <subcellularLocation>
        <location evidence="1 8">Cell membrane</location>
        <topology evidence="1 8">Multi-pass membrane protein</topology>
    </subcellularLocation>
</comment>